<dbReference type="AlphaFoldDB" id="A0A2J6PHY0"/>
<organism evidence="2 3">
    <name type="scientific">Hyaloscypha hepaticicola</name>
    <dbReference type="NCBI Taxonomy" id="2082293"/>
    <lineage>
        <taxon>Eukaryota</taxon>
        <taxon>Fungi</taxon>
        <taxon>Dikarya</taxon>
        <taxon>Ascomycota</taxon>
        <taxon>Pezizomycotina</taxon>
        <taxon>Leotiomycetes</taxon>
        <taxon>Helotiales</taxon>
        <taxon>Hyaloscyphaceae</taxon>
        <taxon>Hyaloscypha</taxon>
    </lineage>
</organism>
<dbReference type="EMBL" id="KZ613529">
    <property type="protein sequence ID" value="PMD13648.1"/>
    <property type="molecule type" value="Genomic_DNA"/>
</dbReference>
<sequence length="197" mass="22378">MNTDTSDPLDELNRLANNAESLQSSPTPSKHEIERWMNLFSYINKEASSLLALQLTDVTRDRLSDAHWSLISTDVEAAGHSRQSWEHLLGIKDLMKTNSTIFIDGEDGKRYTLLRMLGWLSDEGKVREILGVKGEELKIEMVRGVDMWHQVVYVDNVGLKKIEEFIDGKLVLEKKDAEEEDAKEEGRRVEDLPGGLP</sequence>
<reference evidence="2 3" key="1">
    <citation type="submission" date="2016-05" db="EMBL/GenBank/DDBJ databases">
        <title>A degradative enzymes factory behind the ericoid mycorrhizal symbiosis.</title>
        <authorList>
            <consortium name="DOE Joint Genome Institute"/>
            <person name="Martino E."/>
            <person name="Morin E."/>
            <person name="Grelet G."/>
            <person name="Kuo A."/>
            <person name="Kohler A."/>
            <person name="Daghino S."/>
            <person name="Barry K."/>
            <person name="Choi C."/>
            <person name="Cichocki N."/>
            <person name="Clum A."/>
            <person name="Copeland A."/>
            <person name="Hainaut M."/>
            <person name="Haridas S."/>
            <person name="Labutti K."/>
            <person name="Lindquist E."/>
            <person name="Lipzen A."/>
            <person name="Khouja H.-R."/>
            <person name="Murat C."/>
            <person name="Ohm R."/>
            <person name="Olson A."/>
            <person name="Spatafora J."/>
            <person name="Veneault-Fourrey C."/>
            <person name="Henrissat B."/>
            <person name="Grigoriev I."/>
            <person name="Martin F."/>
            <person name="Perotto S."/>
        </authorList>
    </citation>
    <scope>NUCLEOTIDE SEQUENCE [LARGE SCALE GENOMIC DNA]</scope>
    <source>
        <strain evidence="2 3">UAMH 7357</strain>
    </source>
</reference>
<evidence type="ECO:0000313" key="2">
    <source>
        <dbReference type="EMBL" id="PMD13648.1"/>
    </source>
</evidence>
<keyword evidence="3" id="KW-1185">Reference proteome</keyword>
<protein>
    <submittedName>
        <fullName evidence="2">Uncharacterized protein</fullName>
    </submittedName>
</protein>
<evidence type="ECO:0000313" key="3">
    <source>
        <dbReference type="Proteomes" id="UP000235672"/>
    </source>
</evidence>
<dbReference type="Proteomes" id="UP000235672">
    <property type="component" value="Unassembled WGS sequence"/>
</dbReference>
<proteinExistence type="predicted"/>
<gene>
    <name evidence="2" type="ORF">NA56DRAFT_651609</name>
</gene>
<evidence type="ECO:0000256" key="1">
    <source>
        <dbReference type="SAM" id="MobiDB-lite"/>
    </source>
</evidence>
<feature type="region of interest" description="Disordered" evidence="1">
    <location>
        <begin position="177"/>
        <end position="197"/>
    </location>
</feature>
<name>A0A2J6PHY0_9HELO</name>
<dbReference type="OrthoDB" id="3262926at2759"/>
<accession>A0A2J6PHY0</accession>